<feature type="transmembrane region" description="Helical" evidence="1">
    <location>
        <begin position="133"/>
        <end position="151"/>
    </location>
</feature>
<feature type="transmembrane region" description="Helical" evidence="1">
    <location>
        <begin position="76"/>
        <end position="94"/>
    </location>
</feature>
<organism evidence="2 3">
    <name type="scientific">Nitratidesulfovibrio oxamicus</name>
    <dbReference type="NCBI Taxonomy" id="32016"/>
    <lineage>
        <taxon>Bacteria</taxon>
        <taxon>Pseudomonadati</taxon>
        <taxon>Thermodesulfobacteriota</taxon>
        <taxon>Desulfovibrionia</taxon>
        <taxon>Desulfovibrionales</taxon>
        <taxon>Desulfovibrionaceae</taxon>
        <taxon>Nitratidesulfovibrio</taxon>
    </lineage>
</organism>
<feature type="transmembrane region" description="Helical" evidence="1">
    <location>
        <begin position="228"/>
        <end position="249"/>
    </location>
</feature>
<keyword evidence="1" id="KW-0812">Transmembrane</keyword>
<feature type="transmembrane region" description="Helical" evidence="1">
    <location>
        <begin position="21"/>
        <end position="41"/>
    </location>
</feature>
<keyword evidence="1" id="KW-1133">Transmembrane helix</keyword>
<feature type="transmembrane region" description="Helical" evidence="1">
    <location>
        <begin position="185"/>
        <end position="207"/>
    </location>
</feature>
<dbReference type="EMBL" id="VRYY01000280">
    <property type="protein sequence ID" value="MBG3877394.1"/>
    <property type="molecule type" value="Genomic_DNA"/>
</dbReference>
<comment type="caution">
    <text evidence="2">The sequence shown here is derived from an EMBL/GenBank/DDBJ whole genome shotgun (WGS) entry which is preliminary data.</text>
</comment>
<protein>
    <recommendedName>
        <fullName evidence="4">Nucleoside recognition domain protein</fullName>
    </recommendedName>
</protein>
<evidence type="ECO:0000256" key="1">
    <source>
        <dbReference type="SAM" id="Phobius"/>
    </source>
</evidence>
<sequence>MPPAETLRTLARAARGTTRDAFRVWLTLVKVMVPIIIVVKVLTELDLVRYLALPLSPIMGLVGLPADLGLSWATSMLVNIYSGLFVYAGLLPGMEQLSVAQVTTFATMTLIAHNVLVEGRIAQQCGLNMTTQIVLRFGGALLCGMLMRAFFDATGYLSEPATMLWAPREAPATLAAWAWNEARNLISVFGIVLVLMALMRVLDAAGITRLLNACLRPVLRLMGIGDNAATITIVGLSLGIAYGGGLIVHEVQGGKVPPRDVFSAMSLMGLSHALIEDTLLMALIGAHLGGTLWARLLFSMVVVMLLIRLYDRLRPTPLPTTTTGPASTANSASMSA</sequence>
<proteinExistence type="predicted"/>
<reference evidence="2 3" key="1">
    <citation type="submission" date="2019-08" db="EMBL/GenBank/DDBJ databases">
        <authorList>
            <person name="Luo N."/>
        </authorList>
    </citation>
    <scope>NUCLEOTIDE SEQUENCE [LARGE SCALE GENOMIC DNA]</scope>
    <source>
        <strain evidence="2 3">NCIMB 9442</strain>
    </source>
</reference>
<dbReference type="Proteomes" id="UP001194469">
    <property type="component" value="Unassembled WGS sequence"/>
</dbReference>
<evidence type="ECO:0008006" key="4">
    <source>
        <dbReference type="Google" id="ProtNLM"/>
    </source>
</evidence>
<evidence type="ECO:0000313" key="2">
    <source>
        <dbReference type="EMBL" id="MBG3877394.1"/>
    </source>
</evidence>
<evidence type="ECO:0000313" key="3">
    <source>
        <dbReference type="Proteomes" id="UP001194469"/>
    </source>
</evidence>
<dbReference type="RefSeq" id="WP_196609389.1">
    <property type="nucleotide sequence ID" value="NZ_VRYY01000280.1"/>
</dbReference>
<keyword evidence="1" id="KW-0472">Membrane</keyword>
<name>A0ABS0J4T1_9BACT</name>
<keyword evidence="3" id="KW-1185">Reference proteome</keyword>
<gene>
    <name evidence="2" type="ORF">FVW20_10270</name>
</gene>
<feature type="transmembrane region" description="Helical" evidence="1">
    <location>
        <begin position="292"/>
        <end position="310"/>
    </location>
</feature>
<accession>A0ABS0J4T1</accession>